<proteinExistence type="predicted"/>
<dbReference type="Proteomes" id="UP000886523">
    <property type="component" value="Unassembled WGS sequence"/>
</dbReference>
<evidence type="ECO:0000256" key="1">
    <source>
        <dbReference type="SAM" id="MobiDB-lite"/>
    </source>
</evidence>
<gene>
    <name evidence="2" type="ORF">BS47DRAFT_1369528</name>
</gene>
<comment type="caution">
    <text evidence="2">The sequence shown here is derived from an EMBL/GenBank/DDBJ whole genome shotgun (WGS) entry which is preliminary data.</text>
</comment>
<feature type="region of interest" description="Disordered" evidence="1">
    <location>
        <begin position="1"/>
        <end position="86"/>
    </location>
</feature>
<evidence type="ECO:0000313" key="3">
    <source>
        <dbReference type="Proteomes" id="UP000886523"/>
    </source>
</evidence>
<sequence length="117" mass="13042">MTTNPPNESHKHDPPQNISQMKPKNGNPQHKTARTLDEPHTCFSSFSSEPMAPPNKHVRTAAHPPNKPPAQMMNRPHMHNQGQGQMCDCGRKQVHHTHFSGCGTTSIILDSKPELLK</sequence>
<reference evidence="2" key="1">
    <citation type="journal article" date="2020" name="Nat. Commun.">
        <title>Large-scale genome sequencing of mycorrhizal fungi provides insights into the early evolution of symbiotic traits.</title>
        <authorList>
            <person name="Miyauchi S."/>
            <person name="Kiss E."/>
            <person name="Kuo A."/>
            <person name="Drula E."/>
            <person name="Kohler A."/>
            <person name="Sanchez-Garcia M."/>
            <person name="Morin E."/>
            <person name="Andreopoulos B."/>
            <person name="Barry K.W."/>
            <person name="Bonito G."/>
            <person name="Buee M."/>
            <person name="Carver A."/>
            <person name="Chen C."/>
            <person name="Cichocki N."/>
            <person name="Clum A."/>
            <person name="Culley D."/>
            <person name="Crous P.W."/>
            <person name="Fauchery L."/>
            <person name="Girlanda M."/>
            <person name="Hayes R.D."/>
            <person name="Keri Z."/>
            <person name="LaButti K."/>
            <person name="Lipzen A."/>
            <person name="Lombard V."/>
            <person name="Magnuson J."/>
            <person name="Maillard F."/>
            <person name="Murat C."/>
            <person name="Nolan M."/>
            <person name="Ohm R.A."/>
            <person name="Pangilinan J."/>
            <person name="Pereira M.F."/>
            <person name="Perotto S."/>
            <person name="Peter M."/>
            <person name="Pfister S."/>
            <person name="Riley R."/>
            <person name="Sitrit Y."/>
            <person name="Stielow J.B."/>
            <person name="Szollosi G."/>
            <person name="Zifcakova L."/>
            <person name="Stursova M."/>
            <person name="Spatafora J.W."/>
            <person name="Tedersoo L."/>
            <person name="Vaario L.M."/>
            <person name="Yamada A."/>
            <person name="Yan M."/>
            <person name="Wang P."/>
            <person name="Xu J."/>
            <person name="Bruns T."/>
            <person name="Baldrian P."/>
            <person name="Vilgalys R."/>
            <person name="Dunand C."/>
            <person name="Henrissat B."/>
            <person name="Grigoriev I.V."/>
            <person name="Hibbett D."/>
            <person name="Nagy L.G."/>
            <person name="Martin F.M."/>
        </authorList>
    </citation>
    <scope>NUCLEOTIDE SEQUENCE</scope>
    <source>
        <strain evidence="2">UP504</strain>
    </source>
</reference>
<organism evidence="2 3">
    <name type="scientific">Hydnum rufescens UP504</name>
    <dbReference type="NCBI Taxonomy" id="1448309"/>
    <lineage>
        <taxon>Eukaryota</taxon>
        <taxon>Fungi</taxon>
        <taxon>Dikarya</taxon>
        <taxon>Basidiomycota</taxon>
        <taxon>Agaricomycotina</taxon>
        <taxon>Agaricomycetes</taxon>
        <taxon>Cantharellales</taxon>
        <taxon>Hydnaceae</taxon>
        <taxon>Hydnum</taxon>
    </lineage>
</organism>
<protein>
    <submittedName>
        <fullName evidence="2">Uncharacterized protein</fullName>
    </submittedName>
</protein>
<accession>A0A9P6ACY3</accession>
<feature type="compositionally biased region" description="Polar residues" evidence="1">
    <location>
        <begin position="16"/>
        <end position="30"/>
    </location>
</feature>
<name>A0A9P6ACY3_9AGAM</name>
<evidence type="ECO:0000313" key="2">
    <source>
        <dbReference type="EMBL" id="KAF9503449.1"/>
    </source>
</evidence>
<dbReference type="EMBL" id="MU129356">
    <property type="protein sequence ID" value="KAF9503449.1"/>
    <property type="molecule type" value="Genomic_DNA"/>
</dbReference>
<dbReference type="AlphaFoldDB" id="A0A9P6ACY3"/>
<keyword evidence="3" id="KW-1185">Reference proteome</keyword>